<organism evidence="3 4">
    <name type="scientific">Posidoniimonas polymericola</name>
    <dbReference type="NCBI Taxonomy" id="2528002"/>
    <lineage>
        <taxon>Bacteria</taxon>
        <taxon>Pseudomonadati</taxon>
        <taxon>Planctomycetota</taxon>
        <taxon>Planctomycetia</taxon>
        <taxon>Pirellulales</taxon>
        <taxon>Lacipirellulaceae</taxon>
        <taxon>Posidoniimonas</taxon>
    </lineage>
</organism>
<reference evidence="3 4" key="1">
    <citation type="submission" date="2019-02" db="EMBL/GenBank/DDBJ databases">
        <title>Deep-cultivation of Planctomycetes and their phenomic and genomic characterization uncovers novel biology.</title>
        <authorList>
            <person name="Wiegand S."/>
            <person name="Jogler M."/>
            <person name="Boedeker C."/>
            <person name="Pinto D."/>
            <person name="Vollmers J."/>
            <person name="Rivas-Marin E."/>
            <person name="Kohn T."/>
            <person name="Peeters S.H."/>
            <person name="Heuer A."/>
            <person name="Rast P."/>
            <person name="Oberbeckmann S."/>
            <person name="Bunk B."/>
            <person name="Jeske O."/>
            <person name="Meyerdierks A."/>
            <person name="Storesund J.E."/>
            <person name="Kallscheuer N."/>
            <person name="Luecker S."/>
            <person name="Lage O.M."/>
            <person name="Pohl T."/>
            <person name="Merkel B.J."/>
            <person name="Hornburger P."/>
            <person name="Mueller R.-W."/>
            <person name="Bruemmer F."/>
            <person name="Labrenz M."/>
            <person name="Spormann A.M."/>
            <person name="Op Den Camp H."/>
            <person name="Overmann J."/>
            <person name="Amann R."/>
            <person name="Jetten M.S.M."/>
            <person name="Mascher T."/>
            <person name="Medema M.H."/>
            <person name="Devos D.P."/>
            <person name="Kaster A.-K."/>
            <person name="Ovreas L."/>
            <person name="Rohde M."/>
            <person name="Galperin M.Y."/>
            <person name="Jogler C."/>
        </authorList>
    </citation>
    <scope>NUCLEOTIDE SEQUENCE [LARGE SCALE GENOMIC DNA]</scope>
    <source>
        <strain evidence="3 4">Pla123a</strain>
    </source>
</reference>
<keyword evidence="1" id="KW-0472">Membrane</keyword>
<dbReference type="Pfam" id="PF07811">
    <property type="entry name" value="TadE"/>
    <property type="match status" value="1"/>
</dbReference>
<evidence type="ECO:0000313" key="3">
    <source>
        <dbReference type="EMBL" id="TWT77326.1"/>
    </source>
</evidence>
<dbReference type="AlphaFoldDB" id="A0A5C5YQY7"/>
<gene>
    <name evidence="3" type="ORF">Pla123a_19860</name>
</gene>
<keyword evidence="1" id="KW-1133">Transmembrane helix</keyword>
<evidence type="ECO:0000256" key="1">
    <source>
        <dbReference type="SAM" id="Phobius"/>
    </source>
</evidence>
<feature type="transmembrane region" description="Helical" evidence="1">
    <location>
        <begin position="16"/>
        <end position="37"/>
    </location>
</feature>
<dbReference type="InterPro" id="IPR012495">
    <property type="entry name" value="TadE-like_dom"/>
</dbReference>
<evidence type="ECO:0000313" key="4">
    <source>
        <dbReference type="Proteomes" id="UP000318478"/>
    </source>
</evidence>
<sequence>MKSSNQLRRARGERRGAVVVEFAIIAPLFFLVIFSMFEFSRLNVIRHTADNAAYEAARLAIVPGATAADAQNEANRIMGVVGARDVVVTVTPSTITRDTEQVTVEVAVPLSRNALVAPRFTGGQVLRAQSTLRTERVATR</sequence>
<accession>A0A5C5YQY7</accession>
<protein>
    <submittedName>
        <fullName evidence="3">TadE-like protein</fullName>
    </submittedName>
</protein>
<evidence type="ECO:0000259" key="2">
    <source>
        <dbReference type="Pfam" id="PF07811"/>
    </source>
</evidence>
<feature type="domain" description="TadE-like" evidence="2">
    <location>
        <begin position="16"/>
        <end position="58"/>
    </location>
</feature>
<name>A0A5C5YQY7_9BACT</name>
<proteinExistence type="predicted"/>
<keyword evidence="4" id="KW-1185">Reference proteome</keyword>
<comment type="caution">
    <text evidence="3">The sequence shown here is derived from an EMBL/GenBank/DDBJ whole genome shotgun (WGS) entry which is preliminary data.</text>
</comment>
<dbReference type="EMBL" id="SJPO01000004">
    <property type="protein sequence ID" value="TWT77326.1"/>
    <property type="molecule type" value="Genomic_DNA"/>
</dbReference>
<keyword evidence="1" id="KW-0812">Transmembrane</keyword>
<dbReference type="RefSeq" id="WP_146586369.1">
    <property type="nucleotide sequence ID" value="NZ_SJPO01000004.1"/>
</dbReference>
<dbReference type="Proteomes" id="UP000318478">
    <property type="component" value="Unassembled WGS sequence"/>
</dbReference>
<dbReference type="OrthoDB" id="271198at2"/>